<dbReference type="Gene3D" id="3.30.420.10">
    <property type="entry name" value="Ribonuclease H-like superfamily/Ribonuclease H"/>
    <property type="match status" value="1"/>
</dbReference>
<feature type="region of interest" description="Disordered" evidence="1">
    <location>
        <begin position="456"/>
        <end position="563"/>
    </location>
</feature>
<proteinExistence type="predicted"/>
<dbReference type="GO" id="GO:0003676">
    <property type="term" value="F:nucleic acid binding"/>
    <property type="evidence" value="ECO:0007669"/>
    <property type="project" value="InterPro"/>
</dbReference>
<dbReference type="EMBL" id="AJWK01007094">
    <property type="status" value="NOT_ANNOTATED_CDS"/>
    <property type="molecule type" value="Genomic_DNA"/>
</dbReference>
<feature type="compositionally biased region" description="Acidic residues" evidence="1">
    <location>
        <begin position="487"/>
        <end position="530"/>
    </location>
</feature>
<dbReference type="EnsemblMetazoa" id="LLOJ002158-RA">
    <property type="protein sequence ID" value="LLOJ002158-PA"/>
    <property type="gene ID" value="LLOJ002158"/>
</dbReference>
<feature type="compositionally biased region" description="Basic and acidic residues" evidence="1">
    <location>
        <begin position="531"/>
        <end position="542"/>
    </location>
</feature>
<organism evidence="2 3">
    <name type="scientific">Lutzomyia longipalpis</name>
    <name type="common">Sand fly</name>
    <dbReference type="NCBI Taxonomy" id="7200"/>
    <lineage>
        <taxon>Eukaryota</taxon>
        <taxon>Metazoa</taxon>
        <taxon>Ecdysozoa</taxon>
        <taxon>Arthropoda</taxon>
        <taxon>Hexapoda</taxon>
        <taxon>Insecta</taxon>
        <taxon>Pterygota</taxon>
        <taxon>Neoptera</taxon>
        <taxon>Endopterygota</taxon>
        <taxon>Diptera</taxon>
        <taxon>Nematocera</taxon>
        <taxon>Psychodoidea</taxon>
        <taxon>Psychodidae</taxon>
        <taxon>Lutzomyia</taxon>
        <taxon>Lutzomyia</taxon>
    </lineage>
</organism>
<feature type="compositionally biased region" description="Basic residues" evidence="1">
    <location>
        <begin position="12"/>
        <end position="24"/>
    </location>
</feature>
<feature type="region of interest" description="Disordered" evidence="1">
    <location>
        <begin position="1"/>
        <end position="27"/>
    </location>
</feature>
<dbReference type="VEuPathDB" id="VectorBase:LLOJ002158"/>
<feature type="compositionally biased region" description="Basic and acidic residues" evidence="1">
    <location>
        <begin position="468"/>
        <end position="477"/>
    </location>
</feature>
<sequence>MEEKTDGENATIKKKKRGGNRKKTIRPEQKQLIVDGFFYLLSQKSKRAMKLRRRHCNSEAVTELSRMHGIDKATVYRIIRNMDKPEEPKPKMCPPIRKRKTKLMERIDPYDREQYRHIVHDFYASGVFPSADDVRKVAEMDPRMRRLTRVPITKLLKEFSIPVIQRTKDNMFPKERGYYAKWRLHYIETIRKYREEGKIIYYVGETSISTADGTKEGKTTRLVNLEASSDQSDPSDGEFDPEDVENSPKPNRARAAKKPPKEKHVRVFHIGSEYGFVDEGLAMFDPKKMTDDCPRRWFCKAVDSLEPGSIIVVKDTFCKLKNPLEVPYHKNITSAELIRWLKRKDISFRKNMKRVELQRIIAEYVARHDDYSIDEVAKNDDHIILRLPPMHDDLNAMGLAMEHVKSFVRERNNSFRLWDIRRLIPPAVRSVTQKKWKEIIAETIKRENEIWTEALTGQQPVEASGEQPAKKGSESTKKAMKNIYTSSEEESSEEEEDEIDYGSSEISDEDIKDEMEPMDIEDLLSDEDLDEKLNRKSSEKSKKANGGDSIDLKDEPTSDSAED</sequence>
<reference evidence="2" key="1">
    <citation type="submission" date="2020-05" db="UniProtKB">
        <authorList>
            <consortium name="EnsemblMetazoa"/>
        </authorList>
    </citation>
    <scope>IDENTIFICATION</scope>
    <source>
        <strain evidence="2">Jacobina</strain>
    </source>
</reference>
<feature type="region of interest" description="Disordered" evidence="1">
    <location>
        <begin position="226"/>
        <end position="262"/>
    </location>
</feature>
<evidence type="ECO:0000256" key="1">
    <source>
        <dbReference type="SAM" id="MobiDB-lite"/>
    </source>
</evidence>
<dbReference type="EMBL" id="AJWK01007093">
    <property type="status" value="NOT_ANNOTATED_CDS"/>
    <property type="molecule type" value="Genomic_DNA"/>
</dbReference>
<accession>A0A1B0CCU0</accession>
<dbReference type="AlphaFoldDB" id="A0A1B0CCU0"/>
<dbReference type="PANTHER" id="PTHR33939">
    <property type="entry name" value="PROTEIN CBG22215"/>
    <property type="match status" value="1"/>
</dbReference>
<dbReference type="Proteomes" id="UP000092461">
    <property type="component" value="Unassembled WGS sequence"/>
</dbReference>
<feature type="compositionally biased region" description="Acidic residues" evidence="1">
    <location>
        <begin position="233"/>
        <end position="245"/>
    </location>
</feature>
<protein>
    <submittedName>
        <fullName evidence="2">Uncharacterized protein</fullName>
    </submittedName>
</protein>
<dbReference type="VEuPathDB" id="VectorBase:LLONM1_004938"/>
<evidence type="ECO:0000313" key="3">
    <source>
        <dbReference type="Proteomes" id="UP000092461"/>
    </source>
</evidence>
<feature type="compositionally biased region" description="Basic residues" evidence="1">
    <location>
        <begin position="251"/>
        <end position="262"/>
    </location>
</feature>
<dbReference type="PANTHER" id="PTHR33939:SF1">
    <property type="entry name" value="DUF4371 DOMAIN-CONTAINING PROTEIN"/>
    <property type="match status" value="1"/>
</dbReference>
<dbReference type="InterPro" id="IPR036397">
    <property type="entry name" value="RNaseH_sf"/>
</dbReference>
<evidence type="ECO:0000313" key="2">
    <source>
        <dbReference type="EnsemblMetazoa" id="LLOJ002158-PA"/>
    </source>
</evidence>
<name>A0A1B0CCU0_LUTLO</name>
<dbReference type="EMBL" id="AJWK01007092">
    <property type="status" value="NOT_ANNOTATED_CDS"/>
    <property type="molecule type" value="Genomic_DNA"/>
</dbReference>
<keyword evidence="3" id="KW-1185">Reference proteome</keyword>